<evidence type="ECO:0000313" key="4">
    <source>
        <dbReference type="Proteomes" id="UP000005939"/>
    </source>
</evidence>
<feature type="domain" description="Lysozyme inhibitor LprI-like N-terminal" evidence="2">
    <location>
        <begin position="34"/>
        <end position="105"/>
    </location>
</feature>
<dbReference type="EMBL" id="AGFR01000003">
    <property type="protein sequence ID" value="EHD14988.1"/>
    <property type="molecule type" value="Genomic_DNA"/>
</dbReference>
<gene>
    <name evidence="3" type="ORF">CIN_09200</name>
</gene>
<dbReference type="PANTHER" id="PTHR37549">
    <property type="entry name" value="LIPOPROTEIN LPRI"/>
    <property type="match status" value="1"/>
</dbReference>
<protein>
    <submittedName>
        <fullName evidence="3">Putative exported protein</fullName>
    </submittedName>
</protein>
<evidence type="ECO:0000313" key="3">
    <source>
        <dbReference type="EMBL" id="EHD14988.1"/>
    </source>
</evidence>
<comment type="caution">
    <text evidence="3">The sequence shown here is derived from an EMBL/GenBank/DDBJ whole genome shotgun (WGS) entry which is preliminary data.</text>
</comment>
<dbReference type="RefSeq" id="WP_008853910.1">
    <property type="nucleotide sequence ID" value="NZ_AGFR01000003.1"/>
</dbReference>
<feature type="signal peptide" evidence="1">
    <location>
        <begin position="1"/>
        <end position="33"/>
    </location>
</feature>
<dbReference type="eggNOG" id="COG3755">
    <property type="taxonomic scope" value="Bacteria"/>
</dbReference>
<dbReference type="Proteomes" id="UP000005939">
    <property type="component" value="Unassembled WGS sequence"/>
</dbReference>
<dbReference type="PATRIC" id="fig|1088868.3.peg.921"/>
<evidence type="ECO:0000256" key="1">
    <source>
        <dbReference type="SAM" id="SignalP"/>
    </source>
</evidence>
<keyword evidence="1" id="KW-0732">Signal</keyword>
<dbReference type="STRING" id="1088868.CIN_09200"/>
<accession>G6EZQ0</accession>
<reference evidence="3 4" key="1">
    <citation type="submission" date="2011-10" db="EMBL/GenBank/DDBJ databases">
        <title>Genome Sequence of Commensalibacter intestini A911, isolated from Drosophila gut.</title>
        <authorList>
            <person name="Lee W.-J."/>
            <person name="Kim E.-K."/>
        </authorList>
    </citation>
    <scope>NUCLEOTIDE SEQUENCE [LARGE SCALE GENOMIC DNA]</scope>
    <source>
        <strain evidence="3 4">A911</strain>
    </source>
</reference>
<dbReference type="AlphaFoldDB" id="G6EZQ0"/>
<name>G6EZQ0_9PROT</name>
<feature type="chain" id="PRO_5003488640" evidence="1">
    <location>
        <begin position="34"/>
        <end position="128"/>
    </location>
</feature>
<dbReference type="Gene3D" id="1.20.1270.180">
    <property type="match status" value="1"/>
</dbReference>
<dbReference type="PANTHER" id="PTHR37549:SF1">
    <property type="entry name" value="LIPOPROTEIN LPRI"/>
    <property type="match status" value="1"/>
</dbReference>
<organism evidence="3 4">
    <name type="scientific">Commensalibacter intestini A911</name>
    <dbReference type="NCBI Taxonomy" id="1088868"/>
    <lineage>
        <taxon>Bacteria</taxon>
        <taxon>Pseudomonadati</taxon>
        <taxon>Pseudomonadota</taxon>
        <taxon>Alphaproteobacteria</taxon>
        <taxon>Acetobacterales</taxon>
        <taxon>Acetobacteraceae</taxon>
    </lineage>
</organism>
<dbReference type="GO" id="GO:0005576">
    <property type="term" value="C:extracellular region"/>
    <property type="evidence" value="ECO:0007669"/>
    <property type="project" value="TreeGrafter"/>
</dbReference>
<sequence>MMIKKTFIVTGLLAQFALVPAAFSMSCSNPINAYDKTYCAASKMTQLDKEINDQYGKTLKVLNANQKKEVKQTQIQWIRDRDNECSSNGTVAVNCVNDKMEARISLLKSIQRECSQSGCDKALLSKVE</sequence>
<evidence type="ECO:0000259" key="2">
    <source>
        <dbReference type="Pfam" id="PF07007"/>
    </source>
</evidence>
<dbReference type="PROSITE" id="PS51257">
    <property type="entry name" value="PROKAR_LIPOPROTEIN"/>
    <property type="match status" value="1"/>
</dbReference>
<dbReference type="InterPro" id="IPR009739">
    <property type="entry name" value="LprI-like_N"/>
</dbReference>
<dbReference type="Pfam" id="PF07007">
    <property type="entry name" value="LprI"/>
    <property type="match status" value="1"/>
</dbReference>
<proteinExistence type="predicted"/>
<dbReference type="InterPro" id="IPR052755">
    <property type="entry name" value="Lysozyme_Inhibitor_LprI"/>
</dbReference>